<dbReference type="AlphaFoldDB" id="A0A7S0HDS8"/>
<name>A0A7S0HDS8_9EUKA</name>
<dbReference type="PANTHER" id="PTHR12905">
    <property type="entry name" value="METALLOPHOSPHOESTERASE"/>
    <property type="match status" value="1"/>
</dbReference>
<proteinExistence type="predicted"/>
<feature type="region of interest" description="Disordered" evidence="1">
    <location>
        <begin position="281"/>
        <end position="301"/>
    </location>
</feature>
<keyword evidence="2" id="KW-0472">Membrane</keyword>
<dbReference type="Pfam" id="PF00149">
    <property type="entry name" value="Metallophos"/>
    <property type="match status" value="1"/>
</dbReference>
<organism evidence="4">
    <name type="scientific">Phaeocystis antarctica</name>
    <dbReference type="NCBI Taxonomy" id="33657"/>
    <lineage>
        <taxon>Eukaryota</taxon>
        <taxon>Haptista</taxon>
        <taxon>Haptophyta</taxon>
        <taxon>Prymnesiophyceae</taxon>
        <taxon>Phaeocystales</taxon>
        <taxon>Phaeocystaceae</taxon>
        <taxon>Phaeocystis</taxon>
    </lineage>
</organism>
<dbReference type="PANTHER" id="PTHR12905:SF0">
    <property type="entry name" value="CALCINEURIN-LIKE PHOSPHOESTERASE DOMAIN-CONTAINING PROTEIN"/>
    <property type="match status" value="1"/>
</dbReference>
<dbReference type="Gene3D" id="3.60.21.10">
    <property type="match status" value="1"/>
</dbReference>
<feature type="domain" description="Calcineurin-like phosphoesterase" evidence="3">
    <location>
        <begin position="68"/>
        <end position="239"/>
    </location>
</feature>
<dbReference type="InterPro" id="IPR051693">
    <property type="entry name" value="UPF0046_metallophosphoest"/>
</dbReference>
<reference evidence="4" key="1">
    <citation type="submission" date="2021-01" db="EMBL/GenBank/DDBJ databases">
        <authorList>
            <person name="Corre E."/>
            <person name="Pelletier E."/>
            <person name="Niang G."/>
            <person name="Scheremetjew M."/>
            <person name="Finn R."/>
            <person name="Kale V."/>
            <person name="Holt S."/>
            <person name="Cochrane G."/>
            <person name="Meng A."/>
            <person name="Brown T."/>
            <person name="Cohen L."/>
        </authorList>
    </citation>
    <scope>NUCLEOTIDE SEQUENCE</scope>
    <source>
        <strain evidence="4">CCMP1374</strain>
    </source>
</reference>
<sequence length="332" mass="36376">MSSEQKRWPPHLRKLEPTRAWEVLSVREEARPLPLGPLQQPGRQPPGTVRFVCVSDTHSTPPRQPLPAGDCLIHAGDFTDTGRPQEVEAFCAWLKAQPHARKIVIAGNHDLTLDPESYPRTHRRFGHKQPHDCAAARALIEGAAEYLHDSGTSVCGLQVWGSPWQPEFCGWAFNLRRGEACAAKWRLIPTATDVLITHGPPLGHGDLCQGGKRVGCLELLDAVTRRVRPTLHVFGHIHEGYGATTNGVTTFANASTCNVNYQPDNPPLVFDVPLPNPDLHLPSPDLHLHTPDRPAPPGCEGSGGEAVGGRFGGAHWYVALVCCILVHWYVAY</sequence>
<keyword evidence="2" id="KW-0812">Transmembrane</keyword>
<accession>A0A7S0HDS8</accession>
<evidence type="ECO:0000313" key="4">
    <source>
        <dbReference type="EMBL" id="CAD8471191.1"/>
    </source>
</evidence>
<evidence type="ECO:0000256" key="2">
    <source>
        <dbReference type="SAM" id="Phobius"/>
    </source>
</evidence>
<evidence type="ECO:0000259" key="3">
    <source>
        <dbReference type="Pfam" id="PF00149"/>
    </source>
</evidence>
<dbReference type="CDD" id="cd07379">
    <property type="entry name" value="MPP_239FB"/>
    <property type="match status" value="1"/>
</dbReference>
<keyword evidence="2" id="KW-1133">Transmembrane helix</keyword>
<evidence type="ECO:0000256" key="1">
    <source>
        <dbReference type="SAM" id="MobiDB-lite"/>
    </source>
</evidence>
<dbReference type="InterPro" id="IPR004843">
    <property type="entry name" value="Calcineurin-like_PHP"/>
</dbReference>
<dbReference type="InterPro" id="IPR029052">
    <property type="entry name" value="Metallo-depent_PP-like"/>
</dbReference>
<dbReference type="GO" id="GO:0016787">
    <property type="term" value="F:hydrolase activity"/>
    <property type="evidence" value="ECO:0007669"/>
    <property type="project" value="InterPro"/>
</dbReference>
<dbReference type="SUPFAM" id="SSF56300">
    <property type="entry name" value="Metallo-dependent phosphatases"/>
    <property type="match status" value="1"/>
</dbReference>
<protein>
    <recommendedName>
        <fullName evidence="3">Calcineurin-like phosphoesterase domain-containing protein</fullName>
    </recommendedName>
</protein>
<dbReference type="EMBL" id="HBEP01004191">
    <property type="protein sequence ID" value="CAD8471191.1"/>
    <property type="molecule type" value="Transcribed_RNA"/>
</dbReference>
<feature type="transmembrane region" description="Helical" evidence="2">
    <location>
        <begin position="314"/>
        <end position="331"/>
    </location>
</feature>
<gene>
    <name evidence="4" type="ORF">PANT1444_LOCUS2397</name>
</gene>